<evidence type="ECO:0000313" key="1">
    <source>
        <dbReference type="EMBL" id="KAL1844472.1"/>
    </source>
</evidence>
<accession>A0ABR3VS34</accession>
<gene>
    <name evidence="1" type="ORF">VTK73DRAFT_2458</name>
</gene>
<dbReference type="EMBL" id="JAZHXJ010001689">
    <property type="protein sequence ID" value="KAL1844472.1"/>
    <property type="molecule type" value="Genomic_DNA"/>
</dbReference>
<name>A0ABR3VS34_9PEZI</name>
<organism evidence="1 2">
    <name type="scientific">Phialemonium thermophilum</name>
    <dbReference type="NCBI Taxonomy" id="223376"/>
    <lineage>
        <taxon>Eukaryota</taxon>
        <taxon>Fungi</taxon>
        <taxon>Dikarya</taxon>
        <taxon>Ascomycota</taxon>
        <taxon>Pezizomycotina</taxon>
        <taxon>Sordariomycetes</taxon>
        <taxon>Sordariomycetidae</taxon>
        <taxon>Cephalothecales</taxon>
        <taxon>Cephalothecaceae</taxon>
        <taxon>Phialemonium</taxon>
    </lineage>
</organism>
<reference evidence="1 2" key="1">
    <citation type="journal article" date="2024" name="Commun. Biol.">
        <title>Comparative genomic analysis of thermophilic fungi reveals convergent evolutionary adaptations and gene losses.</title>
        <authorList>
            <person name="Steindorff A.S."/>
            <person name="Aguilar-Pontes M.V."/>
            <person name="Robinson A.J."/>
            <person name="Andreopoulos B."/>
            <person name="LaButti K."/>
            <person name="Kuo A."/>
            <person name="Mondo S."/>
            <person name="Riley R."/>
            <person name="Otillar R."/>
            <person name="Haridas S."/>
            <person name="Lipzen A."/>
            <person name="Grimwood J."/>
            <person name="Schmutz J."/>
            <person name="Clum A."/>
            <person name="Reid I.D."/>
            <person name="Moisan M.C."/>
            <person name="Butler G."/>
            <person name="Nguyen T.T.M."/>
            <person name="Dewar K."/>
            <person name="Conant G."/>
            <person name="Drula E."/>
            <person name="Henrissat B."/>
            <person name="Hansel C."/>
            <person name="Singer S."/>
            <person name="Hutchinson M.I."/>
            <person name="de Vries R.P."/>
            <person name="Natvig D.O."/>
            <person name="Powell A.J."/>
            <person name="Tsang A."/>
            <person name="Grigoriev I.V."/>
        </authorList>
    </citation>
    <scope>NUCLEOTIDE SEQUENCE [LARGE SCALE GENOMIC DNA]</scope>
    <source>
        <strain evidence="1 2">ATCC 24622</strain>
    </source>
</reference>
<proteinExistence type="predicted"/>
<protein>
    <submittedName>
        <fullName evidence="1">Uncharacterized protein</fullName>
    </submittedName>
</protein>
<sequence length="85" mass="9759">MPWYSRQETGKILEATLDALLSNLFSMLFPVRVASEKACCMTAELSWNTGHRITRLQDSYRATSQGQSLPRQILPRGYRLIVRTK</sequence>
<keyword evidence="2" id="KW-1185">Reference proteome</keyword>
<dbReference type="Proteomes" id="UP001586593">
    <property type="component" value="Unassembled WGS sequence"/>
</dbReference>
<evidence type="ECO:0000313" key="2">
    <source>
        <dbReference type="Proteomes" id="UP001586593"/>
    </source>
</evidence>
<comment type="caution">
    <text evidence="1">The sequence shown here is derived from an EMBL/GenBank/DDBJ whole genome shotgun (WGS) entry which is preliminary data.</text>
</comment>